<dbReference type="Gene3D" id="1.10.1410.20">
    <property type="entry name" value="2'-5'-oligoadenylate synthetase 1, domain 2"/>
    <property type="match status" value="1"/>
</dbReference>
<sequence length="395" mass="45970">MPFRGKFKAFAQDLAPDHALVTSAKETINEISQAIQAHFKGRGIVDRVIPYGSLPKKSSIHDMMDIDVIVYINKEHPPFYDFIEELFELLPCKCQCKFECDCGKHEYGIKFCFDGFKLDLLPAVNFLPSRQCHRYIKGQSVRVQHQRALEHVKQLPADMRHYYSTSLSGASVLFEKERDSFSHSLSRLAKYWSFKVPVNNIIGRSSIMEYMGAYAADRQNGNQDIVEGFRRFLQLFESSDSLKIYWTNFYRKKDVPKRKWTKRPLLLDPCNPYNNFLDTEYNASKIAQMESYAQATLSRLNAAEMDYNAGIQVNFADIFCQDQPNPRPARTFYNDKRQGSEYQSRRGQFPPPNSNRGCYNCGERNHITRSCRYDFPVECRSCGRKGHKEKFCFMH</sequence>
<keyword evidence="2" id="KW-0862">Zinc</keyword>
<evidence type="ECO:0000313" key="5">
    <source>
        <dbReference type="EMBL" id="KAJ8018331.1"/>
    </source>
</evidence>
<dbReference type="GO" id="GO:0001730">
    <property type="term" value="F:2'-5'-oligoadenylate synthetase activity"/>
    <property type="evidence" value="ECO:0007669"/>
    <property type="project" value="TreeGrafter"/>
</dbReference>
<proteinExistence type="inferred from homology"/>
<dbReference type="InterPro" id="IPR001878">
    <property type="entry name" value="Znf_CCHC"/>
</dbReference>
<evidence type="ECO:0000259" key="4">
    <source>
        <dbReference type="PROSITE" id="PS50158"/>
    </source>
</evidence>
<dbReference type="EMBL" id="JAIZAY010000435">
    <property type="protein sequence ID" value="KAJ8018331.1"/>
    <property type="molecule type" value="Genomic_DNA"/>
</dbReference>
<feature type="region of interest" description="Disordered" evidence="3">
    <location>
        <begin position="332"/>
        <end position="351"/>
    </location>
</feature>
<keyword evidence="6" id="KW-1185">Reference proteome</keyword>
<dbReference type="GO" id="GO:0008270">
    <property type="term" value="F:zinc ion binding"/>
    <property type="evidence" value="ECO:0007669"/>
    <property type="project" value="UniProtKB-KW"/>
</dbReference>
<dbReference type="Proteomes" id="UP001152320">
    <property type="component" value="Unassembled WGS sequence"/>
</dbReference>
<dbReference type="InterPro" id="IPR018952">
    <property type="entry name" value="2-5-oligoAdlate_synth_1_dom2/C"/>
</dbReference>
<name>A0A9Q0YGM7_HOLLE</name>
<evidence type="ECO:0000256" key="2">
    <source>
        <dbReference type="PROSITE-ProRule" id="PRU00047"/>
    </source>
</evidence>
<dbReference type="Gene3D" id="3.30.460.10">
    <property type="entry name" value="Beta Polymerase, domain 2"/>
    <property type="match status" value="1"/>
</dbReference>
<gene>
    <name evidence="5" type="ORF">HOLleu_43739</name>
</gene>
<dbReference type="OrthoDB" id="1885901at2759"/>
<evidence type="ECO:0000256" key="1">
    <source>
        <dbReference type="ARBA" id="ARBA00009526"/>
    </source>
</evidence>
<dbReference type="SUPFAM" id="SSF81631">
    <property type="entry name" value="PAP/OAS1 substrate-binding domain"/>
    <property type="match status" value="1"/>
</dbReference>
<dbReference type="PANTHER" id="PTHR11258">
    <property type="entry name" value="2-5 OLIGOADENYLATE SYNTHETASE"/>
    <property type="match status" value="1"/>
</dbReference>
<dbReference type="InterPro" id="IPR043519">
    <property type="entry name" value="NT_sf"/>
</dbReference>
<keyword evidence="2" id="KW-0479">Metal-binding</keyword>
<reference evidence="5" key="1">
    <citation type="submission" date="2021-10" db="EMBL/GenBank/DDBJ databases">
        <title>Tropical sea cucumber genome reveals ecological adaptation and Cuvierian tubules defense mechanism.</title>
        <authorList>
            <person name="Chen T."/>
        </authorList>
    </citation>
    <scope>NUCLEOTIDE SEQUENCE</scope>
    <source>
        <strain evidence="5">Nanhai2018</strain>
        <tissue evidence="5">Muscle</tissue>
    </source>
</reference>
<evidence type="ECO:0000256" key="3">
    <source>
        <dbReference type="SAM" id="MobiDB-lite"/>
    </source>
</evidence>
<dbReference type="GO" id="GO:0005654">
    <property type="term" value="C:nucleoplasm"/>
    <property type="evidence" value="ECO:0007669"/>
    <property type="project" value="TreeGrafter"/>
</dbReference>
<dbReference type="PANTHER" id="PTHR11258:SF11">
    <property type="entry name" value="C2H2-TYPE DOMAIN-CONTAINING PROTEIN"/>
    <property type="match status" value="1"/>
</dbReference>
<dbReference type="SUPFAM" id="SSF57756">
    <property type="entry name" value="Retrovirus zinc finger-like domains"/>
    <property type="match status" value="1"/>
</dbReference>
<dbReference type="SMART" id="SM00343">
    <property type="entry name" value="ZnF_C2HC"/>
    <property type="match status" value="2"/>
</dbReference>
<accession>A0A9Q0YGM7</accession>
<comment type="caution">
    <text evidence="5">The sequence shown here is derived from an EMBL/GenBank/DDBJ whole genome shotgun (WGS) entry which is preliminary data.</text>
</comment>
<feature type="domain" description="CCHC-type" evidence="4">
    <location>
        <begin position="358"/>
        <end position="372"/>
    </location>
</feature>
<dbReference type="PROSITE" id="PS50158">
    <property type="entry name" value="ZF_CCHC"/>
    <property type="match status" value="1"/>
</dbReference>
<dbReference type="GO" id="GO:0003725">
    <property type="term" value="F:double-stranded RNA binding"/>
    <property type="evidence" value="ECO:0007669"/>
    <property type="project" value="TreeGrafter"/>
</dbReference>
<comment type="similarity">
    <text evidence="1">Belongs to the 2-5A synthase family.</text>
</comment>
<dbReference type="GO" id="GO:0016020">
    <property type="term" value="C:membrane"/>
    <property type="evidence" value="ECO:0007669"/>
    <property type="project" value="TreeGrafter"/>
</dbReference>
<organism evidence="5 6">
    <name type="scientific">Holothuria leucospilota</name>
    <name type="common">Black long sea cucumber</name>
    <name type="synonym">Mertensiothuria leucospilota</name>
    <dbReference type="NCBI Taxonomy" id="206669"/>
    <lineage>
        <taxon>Eukaryota</taxon>
        <taxon>Metazoa</taxon>
        <taxon>Echinodermata</taxon>
        <taxon>Eleutherozoa</taxon>
        <taxon>Echinozoa</taxon>
        <taxon>Holothuroidea</taxon>
        <taxon>Aspidochirotacea</taxon>
        <taxon>Aspidochirotida</taxon>
        <taxon>Holothuriidae</taxon>
        <taxon>Holothuria</taxon>
    </lineage>
</organism>
<dbReference type="SUPFAM" id="SSF81301">
    <property type="entry name" value="Nucleotidyltransferase"/>
    <property type="match status" value="1"/>
</dbReference>
<dbReference type="Gene3D" id="4.10.60.10">
    <property type="entry name" value="Zinc finger, CCHC-type"/>
    <property type="match status" value="1"/>
</dbReference>
<dbReference type="InterPro" id="IPR036875">
    <property type="entry name" value="Znf_CCHC_sf"/>
</dbReference>
<dbReference type="AlphaFoldDB" id="A0A9Q0YGM7"/>
<dbReference type="GO" id="GO:0005829">
    <property type="term" value="C:cytosol"/>
    <property type="evidence" value="ECO:0007669"/>
    <property type="project" value="TreeGrafter"/>
</dbReference>
<keyword evidence="2" id="KW-0863">Zinc-finger</keyword>
<dbReference type="Pfam" id="PF10421">
    <property type="entry name" value="OAS1_C"/>
    <property type="match status" value="1"/>
</dbReference>
<protein>
    <submittedName>
        <fullName evidence="5">2'-5'-oligoadenylate synthase 3</fullName>
    </submittedName>
</protein>
<evidence type="ECO:0000313" key="6">
    <source>
        <dbReference type="Proteomes" id="UP001152320"/>
    </source>
</evidence>